<sequence>MKTRWSGWIEICRRLSIVIKFGVRIKVVQRPARRLEFLFDEPLFQFKGDLHNLTRKGLSLKTYYPIIFPVTIGAVCGKTDSGRGYRSTVWNGRNGPLRKRARRQQDYPLSTKGDCSPKYGSPADRRSAKYSTPVEGPRGSSARIPESPLSSEKPERKGGSRNSKKNSSS</sequence>
<dbReference type="AlphaFoldDB" id="A0A2N9IPZ5"/>
<feature type="region of interest" description="Disordered" evidence="1">
    <location>
        <begin position="85"/>
        <end position="169"/>
    </location>
</feature>
<evidence type="ECO:0000256" key="1">
    <source>
        <dbReference type="SAM" id="MobiDB-lite"/>
    </source>
</evidence>
<organism evidence="2">
    <name type="scientific">Fagus sylvatica</name>
    <name type="common">Beechnut</name>
    <dbReference type="NCBI Taxonomy" id="28930"/>
    <lineage>
        <taxon>Eukaryota</taxon>
        <taxon>Viridiplantae</taxon>
        <taxon>Streptophyta</taxon>
        <taxon>Embryophyta</taxon>
        <taxon>Tracheophyta</taxon>
        <taxon>Spermatophyta</taxon>
        <taxon>Magnoliopsida</taxon>
        <taxon>eudicotyledons</taxon>
        <taxon>Gunneridae</taxon>
        <taxon>Pentapetalae</taxon>
        <taxon>rosids</taxon>
        <taxon>fabids</taxon>
        <taxon>Fagales</taxon>
        <taxon>Fagaceae</taxon>
        <taxon>Fagus</taxon>
    </lineage>
</organism>
<proteinExistence type="predicted"/>
<accession>A0A2N9IPZ5</accession>
<name>A0A2N9IPZ5_FAGSY</name>
<dbReference type="EMBL" id="OIVN01006156">
    <property type="protein sequence ID" value="SPD26435.1"/>
    <property type="molecule type" value="Genomic_DNA"/>
</dbReference>
<evidence type="ECO:0000313" key="2">
    <source>
        <dbReference type="EMBL" id="SPD26435.1"/>
    </source>
</evidence>
<gene>
    <name evidence="2" type="ORF">FSB_LOCUS54317</name>
</gene>
<reference evidence="2" key="1">
    <citation type="submission" date="2018-02" db="EMBL/GenBank/DDBJ databases">
        <authorList>
            <person name="Cohen D.B."/>
            <person name="Kent A.D."/>
        </authorList>
    </citation>
    <scope>NUCLEOTIDE SEQUENCE</scope>
</reference>
<protein>
    <submittedName>
        <fullName evidence="2">Uncharacterized protein</fullName>
    </submittedName>
</protein>